<evidence type="ECO:0000313" key="2">
    <source>
        <dbReference type="EMBL" id="MCC8431339.1"/>
    </source>
</evidence>
<keyword evidence="2" id="KW-0560">Oxidoreductase</keyword>
<dbReference type="PRINTS" id="PR00420">
    <property type="entry name" value="RNGMNOXGNASE"/>
</dbReference>
<dbReference type="Gene3D" id="3.30.9.10">
    <property type="entry name" value="D-Amino Acid Oxidase, subunit A, domain 2"/>
    <property type="match status" value="1"/>
</dbReference>
<dbReference type="Pfam" id="PF01494">
    <property type="entry name" value="FAD_binding_3"/>
    <property type="match status" value="1"/>
</dbReference>
<feature type="domain" description="FAD-binding" evidence="1">
    <location>
        <begin position="6"/>
        <end position="318"/>
    </location>
</feature>
<name>A0ABS8KZ21_9HYPH</name>
<keyword evidence="2" id="KW-0503">Monooxygenase</keyword>
<sequence length="404" mass="43686">MALRSLEVGIMGCGVAGQAAASFLADSGHRVSVLERFREPRPVGAGLLLQPTGLAVLRALGLVEAALSAGARIDGLFGENQKRRPVLDLAYGDLHPEAFGLGIRRSVLFDLLHHRLLASGVRLVTDTEIIDVVREGARAIAVDALGGRHGPFDLLVVADGAHSLLRERLMPAARAPLYPWGCIWTTVDDSQAFGAVGLLRQRVAGSTMMMGLLPVAPDKLTMFWSLPVADLAAHLPLDLDTVRDEALWLWPEAGPTIEYAVAADDFSRATYRHVALPRWNDGPVLFMGDAAHGTSPQLGQGANLGLLDAHALARSLAEADDLPRAMELFAQRRGPPTRFYRRVSHLLTPFFQSDGHLLGVLRDLVMPHACQAPLARPMMTTVLAGLRRGWFATDPLDAEGRYLL</sequence>
<dbReference type="InterPro" id="IPR036188">
    <property type="entry name" value="FAD/NAD-bd_sf"/>
</dbReference>
<dbReference type="GO" id="GO:0004497">
    <property type="term" value="F:monooxygenase activity"/>
    <property type="evidence" value="ECO:0007669"/>
    <property type="project" value="UniProtKB-KW"/>
</dbReference>
<accession>A0ABS8KZ21</accession>
<dbReference type="InterPro" id="IPR002938">
    <property type="entry name" value="FAD-bd"/>
</dbReference>
<dbReference type="InterPro" id="IPR051704">
    <property type="entry name" value="FAD_aromatic-hydroxylase"/>
</dbReference>
<keyword evidence="3" id="KW-1185">Reference proteome</keyword>
<organism evidence="2 3">
    <name type="scientific">Reyranella aquatilis</name>
    <dbReference type="NCBI Taxonomy" id="2035356"/>
    <lineage>
        <taxon>Bacteria</taxon>
        <taxon>Pseudomonadati</taxon>
        <taxon>Pseudomonadota</taxon>
        <taxon>Alphaproteobacteria</taxon>
        <taxon>Hyphomicrobiales</taxon>
        <taxon>Reyranellaceae</taxon>
        <taxon>Reyranella</taxon>
    </lineage>
</organism>
<dbReference type="SUPFAM" id="SSF51905">
    <property type="entry name" value="FAD/NAD(P)-binding domain"/>
    <property type="match status" value="1"/>
</dbReference>
<dbReference type="RefSeq" id="WP_230552597.1">
    <property type="nucleotide sequence ID" value="NZ_JAJISD010000009.1"/>
</dbReference>
<gene>
    <name evidence="2" type="ORF">LJ725_20380</name>
</gene>
<protein>
    <submittedName>
        <fullName evidence="2">FAD-dependent monooxygenase</fullName>
    </submittedName>
</protein>
<dbReference type="EMBL" id="JAJISD010000009">
    <property type="protein sequence ID" value="MCC8431339.1"/>
    <property type="molecule type" value="Genomic_DNA"/>
</dbReference>
<reference evidence="2 3" key="1">
    <citation type="submission" date="2021-11" db="EMBL/GenBank/DDBJ databases">
        <authorList>
            <person name="Lee D.-H."/>
            <person name="Kim S.-B."/>
        </authorList>
    </citation>
    <scope>NUCLEOTIDE SEQUENCE [LARGE SCALE GENOMIC DNA]</scope>
    <source>
        <strain evidence="2 3">KCTC 52223</strain>
    </source>
</reference>
<evidence type="ECO:0000313" key="3">
    <source>
        <dbReference type="Proteomes" id="UP001198862"/>
    </source>
</evidence>
<dbReference type="PANTHER" id="PTHR46865">
    <property type="entry name" value="OXIDOREDUCTASE-RELATED"/>
    <property type="match status" value="1"/>
</dbReference>
<evidence type="ECO:0000259" key="1">
    <source>
        <dbReference type="Pfam" id="PF01494"/>
    </source>
</evidence>
<dbReference type="PANTHER" id="PTHR46865:SF2">
    <property type="entry name" value="MONOOXYGENASE"/>
    <property type="match status" value="1"/>
</dbReference>
<proteinExistence type="predicted"/>
<comment type="caution">
    <text evidence="2">The sequence shown here is derived from an EMBL/GenBank/DDBJ whole genome shotgun (WGS) entry which is preliminary data.</text>
</comment>
<dbReference type="Proteomes" id="UP001198862">
    <property type="component" value="Unassembled WGS sequence"/>
</dbReference>
<dbReference type="Gene3D" id="3.50.50.60">
    <property type="entry name" value="FAD/NAD(P)-binding domain"/>
    <property type="match status" value="1"/>
</dbReference>